<dbReference type="Gene3D" id="3.30.420.10">
    <property type="entry name" value="Ribonuclease H-like superfamily/Ribonuclease H"/>
    <property type="match status" value="1"/>
</dbReference>
<comment type="caution">
    <text evidence="9">The sequence shown here is derived from an EMBL/GenBank/DDBJ whole genome shotgun (WGS) entry which is preliminary data.</text>
</comment>
<evidence type="ECO:0000256" key="7">
    <source>
        <dbReference type="ARBA" id="ARBA00042761"/>
    </source>
</evidence>
<keyword evidence="3" id="KW-0378">Hydrolase</keyword>
<dbReference type="InterPro" id="IPR051132">
    <property type="entry name" value="3-5_Exonuclease_domain"/>
</dbReference>
<accession>A0ABX2AR87</accession>
<dbReference type="Proteomes" id="UP000714420">
    <property type="component" value="Unassembled WGS sequence"/>
</dbReference>
<gene>
    <name evidence="9" type="ORF">HPS56_10470</name>
</gene>
<reference evidence="9 10" key="1">
    <citation type="submission" date="2020-05" db="EMBL/GenBank/DDBJ databases">
        <title>Distinct polysaccharide utilization as determinants for interspecies competition between intestinal Prevotella spp.</title>
        <authorList>
            <person name="Galvez E.J.C."/>
            <person name="Iljazovic A."/>
            <person name="Strowig T."/>
        </authorList>
    </citation>
    <scope>NUCLEOTIDE SEQUENCE [LARGE SCALE GENOMIC DNA]</scope>
    <source>
        <strain evidence="9 10">PMUR</strain>
    </source>
</reference>
<dbReference type="SUPFAM" id="SSF53098">
    <property type="entry name" value="Ribonuclease H-like"/>
    <property type="match status" value="1"/>
</dbReference>
<dbReference type="CDD" id="cd06141">
    <property type="entry name" value="WRN_exo"/>
    <property type="match status" value="1"/>
</dbReference>
<dbReference type="Pfam" id="PF01612">
    <property type="entry name" value="DNA_pol_A_exo1"/>
    <property type="match status" value="1"/>
</dbReference>
<dbReference type="InterPro" id="IPR012337">
    <property type="entry name" value="RNaseH-like_sf"/>
</dbReference>
<keyword evidence="5" id="KW-0460">Magnesium</keyword>
<keyword evidence="1" id="KW-0540">Nuclease</keyword>
<dbReference type="PANTHER" id="PTHR13620">
    <property type="entry name" value="3-5 EXONUCLEASE"/>
    <property type="match status" value="1"/>
</dbReference>
<evidence type="ECO:0000259" key="8">
    <source>
        <dbReference type="SMART" id="SM00474"/>
    </source>
</evidence>
<evidence type="ECO:0000256" key="6">
    <source>
        <dbReference type="ARBA" id="ARBA00040531"/>
    </source>
</evidence>
<evidence type="ECO:0000256" key="5">
    <source>
        <dbReference type="ARBA" id="ARBA00022842"/>
    </source>
</evidence>
<dbReference type="GO" id="GO:0004527">
    <property type="term" value="F:exonuclease activity"/>
    <property type="evidence" value="ECO:0007669"/>
    <property type="project" value="UniProtKB-KW"/>
</dbReference>
<name>A0ABX2AR87_9BACT</name>
<keyword evidence="4 9" id="KW-0269">Exonuclease</keyword>
<organism evidence="9 10">
    <name type="scientific">Xylanibacter muris</name>
    <dbReference type="NCBI Taxonomy" id="2736290"/>
    <lineage>
        <taxon>Bacteria</taxon>
        <taxon>Pseudomonadati</taxon>
        <taxon>Bacteroidota</taxon>
        <taxon>Bacteroidia</taxon>
        <taxon>Bacteroidales</taxon>
        <taxon>Prevotellaceae</taxon>
        <taxon>Xylanibacter</taxon>
    </lineage>
</organism>
<dbReference type="RefSeq" id="WP_172276248.1">
    <property type="nucleotide sequence ID" value="NZ_CASGMU010000009.1"/>
</dbReference>
<dbReference type="InterPro" id="IPR002562">
    <property type="entry name" value="3'-5'_exonuclease_dom"/>
</dbReference>
<feature type="domain" description="3'-5' exonuclease" evidence="8">
    <location>
        <begin position="26"/>
        <end position="195"/>
    </location>
</feature>
<dbReference type="InterPro" id="IPR036397">
    <property type="entry name" value="RNaseH_sf"/>
</dbReference>
<evidence type="ECO:0000313" key="9">
    <source>
        <dbReference type="EMBL" id="NPD92757.1"/>
    </source>
</evidence>
<evidence type="ECO:0000256" key="4">
    <source>
        <dbReference type="ARBA" id="ARBA00022839"/>
    </source>
</evidence>
<evidence type="ECO:0000256" key="1">
    <source>
        <dbReference type="ARBA" id="ARBA00022722"/>
    </source>
</evidence>
<protein>
    <recommendedName>
        <fullName evidence="6">3'-5' exonuclease</fullName>
    </recommendedName>
    <alternativeName>
        <fullName evidence="7">Werner Syndrome-like exonuclease</fullName>
    </alternativeName>
</protein>
<sequence length="210" mass="24052">MKKIIYDRFDKKHIQALPKELFGGKIIVVVSAGEARKAVNFLLSQPMLGVDTETRPAFKKGISHKVSLLQVATHDICFLFRMNHTGLTEDIRRLLEDRTVPKVGLSWHDDLMMLHKLGDFVPGYFIDLQDHVKEIGVEDLSLQKLYANFFGKKISKSQRLTNWEADVLSDGQKLYAATDAWACIVLYEELIRLKQTGDFELVYNESDSTY</sequence>
<keyword evidence="2" id="KW-0479">Metal-binding</keyword>
<evidence type="ECO:0000256" key="3">
    <source>
        <dbReference type="ARBA" id="ARBA00022801"/>
    </source>
</evidence>
<keyword evidence="10" id="KW-1185">Reference proteome</keyword>
<dbReference type="PANTHER" id="PTHR13620:SF109">
    <property type="entry name" value="3'-5' EXONUCLEASE"/>
    <property type="match status" value="1"/>
</dbReference>
<evidence type="ECO:0000256" key="2">
    <source>
        <dbReference type="ARBA" id="ARBA00022723"/>
    </source>
</evidence>
<proteinExistence type="predicted"/>
<dbReference type="SMART" id="SM00474">
    <property type="entry name" value="35EXOc"/>
    <property type="match status" value="1"/>
</dbReference>
<dbReference type="EMBL" id="JABKKF010000010">
    <property type="protein sequence ID" value="NPD92757.1"/>
    <property type="molecule type" value="Genomic_DNA"/>
</dbReference>
<evidence type="ECO:0000313" key="10">
    <source>
        <dbReference type="Proteomes" id="UP000714420"/>
    </source>
</evidence>